<comment type="caution">
    <text evidence="6">The sequence shown here is derived from an EMBL/GenBank/DDBJ whole genome shotgun (WGS) entry which is preliminary data.</text>
</comment>
<sequence length="621" mass="67802">MFLAGTHEAGALAGPRRLLSGITVSLAPCDRIGILGPNGAGKSTLLRLLSGTQEPDSGSVTYAPGVSFACLSQQQSLDPALSVKEEVHGKIPDYQWASQPHLRQIDEGILPDIALSTKCAELSGGQARRVALARTLGKDAPILALDEPTNHLDVEGVAWLARYLNNRFSSGNGALVVVTHDRWFLDAVCNRIWEVVPGIDPGYGREQIPGHVEEYEGSYAAYVLARMERARQAQVAEEKRQNQLRKELAWLRRGAPARTSKPKFRIDAAEALISDVPPLRDSVELVRLASARLGKRVIELEDVSFSYPGSKRKILNQVTWRLNPGQRVGIIGVNGAGKSTLLGIMSGKLSPTAGKVKRGKTVQLATLEQTPRIQGMNPDLRVVEAISQIKERIQWGEQEITAAKLVEKLGFSKERAWTRVSDLSGGEMRRLQIASQLLAEPNVLILDEPTNDLDTDTLAQLEDLLDSFPGTLVVVSHDRYLLQRVTDSQVALLADGTLAALPGGVEQYLQLRAAGEISAGSDWDNAADKTTGEDSAKSRKPAQKSGAEIYRARKLLSATEKKLDKLHQQLGQVDQELSEGAADTSPEGLVHLQKLNQRRAQLVSEEAELEENWLRLSETLE</sequence>
<dbReference type="InterPro" id="IPR051309">
    <property type="entry name" value="ABCF_ATPase"/>
</dbReference>
<dbReference type="Proteomes" id="UP000243201">
    <property type="component" value="Unassembled WGS sequence"/>
</dbReference>
<dbReference type="InterPro" id="IPR032781">
    <property type="entry name" value="ABC_tran_Xtn"/>
</dbReference>
<dbReference type="SMART" id="SM00382">
    <property type="entry name" value="AAA"/>
    <property type="match status" value="2"/>
</dbReference>
<dbReference type="InterPro" id="IPR027417">
    <property type="entry name" value="P-loop_NTPase"/>
</dbReference>
<dbReference type="Pfam" id="PF00005">
    <property type="entry name" value="ABC_tran"/>
    <property type="match status" value="2"/>
</dbReference>
<evidence type="ECO:0000256" key="4">
    <source>
        <dbReference type="SAM" id="MobiDB-lite"/>
    </source>
</evidence>
<evidence type="ECO:0000256" key="3">
    <source>
        <dbReference type="SAM" id="Coils"/>
    </source>
</evidence>
<keyword evidence="1" id="KW-0547">Nucleotide-binding</keyword>
<dbReference type="InterPro" id="IPR017871">
    <property type="entry name" value="ABC_transporter-like_CS"/>
</dbReference>
<dbReference type="PANTHER" id="PTHR42855:SF1">
    <property type="entry name" value="ABC TRANSPORTER DOMAIN-CONTAINING PROTEIN"/>
    <property type="match status" value="1"/>
</dbReference>
<accession>A0ABX4URS5</accession>
<feature type="coiled-coil region" evidence="3">
    <location>
        <begin position="556"/>
        <end position="612"/>
    </location>
</feature>
<reference evidence="6 7" key="1">
    <citation type="submission" date="2017-09" db="EMBL/GenBank/DDBJ databases">
        <title>Bacterial strain isolated from the female urinary microbiota.</title>
        <authorList>
            <person name="Thomas-White K."/>
            <person name="Kumar N."/>
            <person name="Forster S."/>
            <person name="Putonti C."/>
            <person name="Lawley T."/>
            <person name="Wolfe A.J."/>
        </authorList>
    </citation>
    <scope>NUCLEOTIDE SEQUENCE [LARGE SCALE GENOMIC DNA]</scope>
    <source>
        <strain evidence="6 7">UMB0744</strain>
    </source>
</reference>
<evidence type="ECO:0000313" key="7">
    <source>
        <dbReference type="Proteomes" id="UP000243201"/>
    </source>
</evidence>
<dbReference type="CDD" id="cd03221">
    <property type="entry name" value="ABCF_EF-3"/>
    <property type="match status" value="2"/>
</dbReference>
<dbReference type="Gene3D" id="3.40.50.300">
    <property type="entry name" value="P-loop containing nucleotide triphosphate hydrolases"/>
    <property type="match status" value="2"/>
</dbReference>
<proteinExistence type="predicted"/>
<dbReference type="SUPFAM" id="SSF52540">
    <property type="entry name" value="P-loop containing nucleoside triphosphate hydrolases"/>
    <property type="match status" value="2"/>
</dbReference>
<evidence type="ECO:0000313" key="6">
    <source>
        <dbReference type="EMBL" id="PMB89111.1"/>
    </source>
</evidence>
<keyword evidence="3" id="KW-0175">Coiled coil</keyword>
<dbReference type="PROSITE" id="PS50893">
    <property type="entry name" value="ABC_TRANSPORTER_2"/>
    <property type="match status" value="2"/>
</dbReference>
<name>A0ABX4URS5_9ACTO</name>
<evidence type="ECO:0000256" key="1">
    <source>
        <dbReference type="ARBA" id="ARBA00022741"/>
    </source>
</evidence>
<dbReference type="Pfam" id="PF12848">
    <property type="entry name" value="ABC_tran_Xtn"/>
    <property type="match status" value="1"/>
</dbReference>
<evidence type="ECO:0000259" key="5">
    <source>
        <dbReference type="PROSITE" id="PS50893"/>
    </source>
</evidence>
<feature type="compositionally biased region" description="Basic and acidic residues" evidence="4">
    <location>
        <begin position="526"/>
        <end position="537"/>
    </location>
</feature>
<organism evidence="6 7">
    <name type="scientific">Varibaculum cambriense</name>
    <dbReference type="NCBI Taxonomy" id="184870"/>
    <lineage>
        <taxon>Bacteria</taxon>
        <taxon>Bacillati</taxon>
        <taxon>Actinomycetota</taxon>
        <taxon>Actinomycetes</taxon>
        <taxon>Actinomycetales</taxon>
        <taxon>Actinomycetaceae</taxon>
        <taxon>Varibaculum</taxon>
    </lineage>
</organism>
<dbReference type="EMBL" id="PNGC01000003">
    <property type="protein sequence ID" value="PMB89111.1"/>
    <property type="molecule type" value="Genomic_DNA"/>
</dbReference>
<keyword evidence="2 6" id="KW-0067">ATP-binding</keyword>
<feature type="region of interest" description="Disordered" evidence="4">
    <location>
        <begin position="521"/>
        <end position="545"/>
    </location>
</feature>
<dbReference type="InterPro" id="IPR003593">
    <property type="entry name" value="AAA+_ATPase"/>
</dbReference>
<dbReference type="InterPro" id="IPR003439">
    <property type="entry name" value="ABC_transporter-like_ATP-bd"/>
</dbReference>
<keyword evidence="7" id="KW-1185">Reference proteome</keyword>
<dbReference type="PANTHER" id="PTHR42855">
    <property type="entry name" value="ABC TRANSPORTER ATP-BINDING SUBUNIT"/>
    <property type="match status" value="1"/>
</dbReference>
<dbReference type="PROSITE" id="PS00211">
    <property type="entry name" value="ABC_TRANSPORTER_1"/>
    <property type="match status" value="2"/>
</dbReference>
<protein>
    <submittedName>
        <fullName evidence="6">ABC transporter ATP-binding protein</fullName>
    </submittedName>
</protein>
<feature type="domain" description="ABC transporter" evidence="5">
    <location>
        <begin position="1"/>
        <end position="222"/>
    </location>
</feature>
<gene>
    <name evidence="6" type="ORF">CJ240_08380</name>
</gene>
<dbReference type="GO" id="GO:0005524">
    <property type="term" value="F:ATP binding"/>
    <property type="evidence" value="ECO:0007669"/>
    <property type="project" value="UniProtKB-KW"/>
</dbReference>
<evidence type="ECO:0000256" key="2">
    <source>
        <dbReference type="ARBA" id="ARBA00022840"/>
    </source>
</evidence>
<feature type="domain" description="ABC transporter" evidence="5">
    <location>
        <begin position="298"/>
        <end position="520"/>
    </location>
</feature>